<feature type="transmembrane region" description="Helical" evidence="1">
    <location>
        <begin position="7"/>
        <end position="36"/>
    </location>
</feature>
<dbReference type="AlphaFoldDB" id="A0AAD5PKY1"/>
<comment type="caution">
    <text evidence="2">The sequence shown here is derived from an EMBL/GenBank/DDBJ whole genome shotgun (WGS) entry which is preliminary data.</text>
</comment>
<dbReference type="Proteomes" id="UP001209540">
    <property type="component" value="Unassembled WGS sequence"/>
</dbReference>
<accession>A0AAD5PKY1</accession>
<organism evidence="2 3">
    <name type="scientific">Phascolomyces articulosus</name>
    <dbReference type="NCBI Taxonomy" id="60185"/>
    <lineage>
        <taxon>Eukaryota</taxon>
        <taxon>Fungi</taxon>
        <taxon>Fungi incertae sedis</taxon>
        <taxon>Mucoromycota</taxon>
        <taxon>Mucoromycotina</taxon>
        <taxon>Mucoromycetes</taxon>
        <taxon>Mucorales</taxon>
        <taxon>Lichtheimiaceae</taxon>
        <taxon>Phascolomyces</taxon>
    </lineage>
</organism>
<evidence type="ECO:0000313" key="2">
    <source>
        <dbReference type="EMBL" id="KAI9278937.1"/>
    </source>
</evidence>
<feature type="transmembrane region" description="Helical" evidence="1">
    <location>
        <begin position="42"/>
        <end position="58"/>
    </location>
</feature>
<reference evidence="2" key="2">
    <citation type="submission" date="2023-02" db="EMBL/GenBank/DDBJ databases">
        <authorList>
            <consortium name="DOE Joint Genome Institute"/>
            <person name="Mondo S.J."/>
            <person name="Chang Y."/>
            <person name="Wang Y."/>
            <person name="Ahrendt S."/>
            <person name="Andreopoulos W."/>
            <person name="Barry K."/>
            <person name="Beard J."/>
            <person name="Benny G.L."/>
            <person name="Blankenship S."/>
            <person name="Bonito G."/>
            <person name="Cuomo C."/>
            <person name="Desiro A."/>
            <person name="Gervers K.A."/>
            <person name="Hundley H."/>
            <person name="Kuo A."/>
            <person name="LaButti K."/>
            <person name="Lang B.F."/>
            <person name="Lipzen A."/>
            <person name="O'Donnell K."/>
            <person name="Pangilinan J."/>
            <person name="Reynolds N."/>
            <person name="Sandor L."/>
            <person name="Smith M.W."/>
            <person name="Tsang A."/>
            <person name="Grigoriev I.V."/>
            <person name="Stajich J.E."/>
            <person name="Spatafora J.W."/>
        </authorList>
    </citation>
    <scope>NUCLEOTIDE SEQUENCE</scope>
    <source>
        <strain evidence="2">RSA 2281</strain>
    </source>
</reference>
<sequence length="273" mass="30627">MNAVVKFFLFGIVSYIAVLALFYAVLLLFVLCYYFWLFHPYWVISAVFLALVVYISFAKRCAFVRAMIVAQWVQWGWFTVSPMSPPLLVSLVAPALLKVHLACEELTHLHYSEQCHYDIKKRPCQYPVCDDSVVLSRLSGFGRSLTQNYSAETSSEKERALYAKFPSLEYCAPVVIPGNLPGVTHSISMALREDEVAWLVETGGTVPRPKFAAMHLSASAQASAYVQHQDEPLDSLSVVADNSVTVDMGGRNSCCPKFLLSLDRHTIHHHLFV</sequence>
<evidence type="ECO:0000313" key="3">
    <source>
        <dbReference type="Proteomes" id="UP001209540"/>
    </source>
</evidence>
<reference evidence="2" key="1">
    <citation type="journal article" date="2022" name="IScience">
        <title>Evolution of zygomycete secretomes and the origins of terrestrial fungal ecologies.</title>
        <authorList>
            <person name="Chang Y."/>
            <person name="Wang Y."/>
            <person name="Mondo S."/>
            <person name="Ahrendt S."/>
            <person name="Andreopoulos W."/>
            <person name="Barry K."/>
            <person name="Beard J."/>
            <person name="Benny G.L."/>
            <person name="Blankenship S."/>
            <person name="Bonito G."/>
            <person name="Cuomo C."/>
            <person name="Desiro A."/>
            <person name="Gervers K.A."/>
            <person name="Hundley H."/>
            <person name="Kuo A."/>
            <person name="LaButti K."/>
            <person name="Lang B.F."/>
            <person name="Lipzen A."/>
            <person name="O'Donnell K."/>
            <person name="Pangilinan J."/>
            <person name="Reynolds N."/>
            <person name="Sandor L."/>
            <person name="Smith M.E."/>
            <person name="Tsang A."/>
            <person name="Grigoriev I.V."/>
            <person name="Stajich J.E."/>
            <person name="Spatafora J.W."/>
        </authorList>
    </citation>
    <scope>NUCLEOTIDE SEQUENCE</scope>
    <source>
        <strain evidence="2">RSA 2281</strain>
    </source>
</reference>
<keyword evidence="1" id="KW-1133">Transmembrane helix</keyword>
<dbReference type="EMBL" id="JAIXMP010000001">
    <property type="protein sequence ID" value="KAI9278937.1"/>
    <property type="molecule type" value="Genomic_DNA"/>
</dbReference>
<gene>
    <name evidence="2" type="ORF">BDA99DRAFT_600503</name>
</gene>
<name>A0AAD5PKY1_9FUNG</name>
<keyword evidence="1" id="KW-0812">Transmembrane</keyword>
<protein>
    <submittedName>
        <fullName evidence="2">Uncharacterized protein</fullName>
    </submittedName>
</protein>
<proteinExistence type="predicted"/>
<keyword evidence="1" id="KW-0472">Membrane</keyword>
<evidence type="ECO:0000256" key="1">
    <source>
        <dbReference type="SAM" id="Phobius"/>
    </source>
</evidence>
<keyword evidence="3" id="KW-1185">Reference proteome</keyword>